<evidence type="ECO:0000313" key="2">
    <source>
        <dbReference type="Proteomes" id="UP000041770"/>
    </source>
</evidence>
<accession>A0A655V7A2</accession>
<proteinExistence type="predicted"/>
<evidence type="ECO:0000313" key="1">
    <source>
        <dbReference type="EMBL" id="CSC67566.1"/>
    </source>
</evidence>
<organism evidence="1 2">
    <name type="scientific">Vibrio cholerae</name>
    <dbReference type="NCBI Taxonomy" id="666"/>
    <lineage>
        <taxon>Bacteria</taxon>
        <taxon>Pseudomonadati</taxon>
        <taxon>Pseudomonadota</taxon>
        <taxon>Gammaproteobacteria</taxon>
        <taxon>Vibrionales</taxon>
        <taxon>Vibrionaceae</taxon>
        <taxon>Vibrio</taxon>
    </lineage>
</organism>
<reference evidence="1 2" key="1">
    <citation type="submission" date="2015-07" db="EMBL/GenBank/DDBJ databases">
        <authorList>
            <consortium name="Pathogen Informatics"/>
        </authorList>
    </citation>
    <scope>NUCLEOTIDE SEQUENCE [LARGE SCALE GENOMIC DNA]</scope>
    <source>
        <strain evidence="1 2">A316</strain>
    </source>
</reference>
<sequence>MPLAIGNDVPLLSGRHSVLNLRAASPYARLSFYLCIYARSEVDMLYPLYPQTDASIPCGADLYHPSSIELDTLHCIGCSAQYLSLVARKAG</sequence>
<dbReference type="AlphaFoldDB" id="A0A655V7A2"/>
<gene>
    <name evidence="1" type="ORF">ERS013200_01988</name>
</gene>
<dbReference type="Proteomes" id="UP000041770">
    <property type="component" value="Unassembled WGS sequence"/>
</dbReference>
<protein>
    <submittedName>
        <fullName evidence="1">Uncharacterized protein</fullName>
    </submittedName>
</protein>
<dbReference type="EMBL" id="CWQY01000011">
    <property type="protein sequence ID" value="CSC67566.1"/>
    <property type="molecule type" value="Genomic_DNA"/>
</dbReference>
<name>A0A655V7A2_VIBCL</name>